<dbReference type="InterPro" id="IPR036291">
    <property type="entry name" value="NAD(P)-bd_dom_sf"/>
</dbReference>
<evidence type="ECO:0000313" key="2">
    <source>
        <dbReference type="EMBL" id="CAB4703142.1"/>
    </source>
</evidence>
<protein>
    <submittedName>
        <fullName evidence="2">Unannotated protein</fullName>
    </submittedName>
</protein>
<evidence type="ECO:0000259" key="1">
    <source>
        <dbReference type="Pfam" id="PF13460"/>
    </source>
</evidence>
<dbReference type="InterPro" id="IPR051207">
    <property type="entry name" value="ComplexI_NDUFA9_subunit"/>
</dbReference>
<dbReference type="EMBL" id="CAEZXR010000103">
    <property type="protein sequence ID" value="CAB4703142.1"/>
    <property type="molecule type" value="Genomic_DNA"/>
</dbReference>
<dbReference type="Pfam" id="PF13460">
    <property type="entry name" value="NAD_binding_10"/>
    <property type="match status" value="1"/>
</dbReference>
<sequence>MRIAVAGGTGVVGRHVVSEARARGHEVVVLARSAGVDLTTGAGLVDLLDGVDAVVDVTGTSAQRRADAEAFFGGVSRRLLEAEASCGVGHHVALSIVGIDDVPSGYYAGKRLQEQVVADGQVPWTVLRATQFHEFAEQALGFARVGPLSFVLRMLSQPVAAAEVGAHLVELAEAAPAGRVPDLAGPQRLQMVDLARRVSRARGLGRHVVPVRLPGAAARAMRDGTLCPTTDGPRGTVTFDEWLSGPAG</sequence>
<name>A0A6J6PXS1_9ZZZZ</name>
<dbReference type="InterPro" id="IPR016040">
    <property type="entry name" value="NAD(P)-bd_dom"/>
</dbReference>
<accession>A0A6J6PXS1</accession>
<feature type="domain" description="NAD(P)-binding" evidence="1">
    <location>
        <begin position="7"/>
        <end position="139"/>
    </location>
</feature>
<dbReference type="PANTHER" id="PTHR12126">
    <property type="entry name" value="NADH-UBIQUINONE OXIDOREDUCTASE 39 KDA SUBUNIT-RELATED"/>
    <property type="match status" value="1"/>
</dbReference>
<reference evidence="2" key="1">
    <citation type="submission" date="2020-05" db="EMBL/GenBank/DDBJ databases">
        <authorList>
            <person name="Chiriac C."/>
            <person name="Salcher M."/>
            <person name="Ghai R."/>
            <person name="Kavagutti S V."/>
        </authorList>
    </citation>
    <scope>NUCLEOTIDE SEQUENCE</scope>
</reference>
<dbReference type="GO" id="GO:0044877">
    <property type="term" value="F:protein-containing complex binding"/>
    <property type="evidence" value="ECO:0007669"/>
    <property type="project" value="TreeGrafter"/>
</dbReference>
<dbReference type="AlphaFoldDB" id="A0A6J6PXS1"/>
<dbReference type="SUPFAM" id="SSF51735">
    <property type="entry name" value="NAD(P)-binding Rossmann-fold domains"/>
    <property type="match status" value="1"/>
</dbReference>
<dbReference type="Gene3D" id="3.40.50.720">
    <property type="entry name" value="NAD(P)-binding Rossmann-like Domain"/>
    <property type="match status" value="1"/>
</dbReference>
<organism evidence="2">
    <name type="scientific">freshwater metagenome</name>
    <dbReference type="NCBI Taxonomy" id="449393"/>
    <lineage>
        <taxon>unclassified sequences</taxon>
        <taxon>metagenomes</taxon>
        <taxon>ecological metagenomes</taxon>
    </lineage>
</organism>
<gene>
    <name evidence="2" type="ORF">UFOPK2579_01045</name>
</gene>
<dbReference type="PANTHER" id="PTHR12126:SF11">
    <property type="entry name" value="NADH DEHYDROGENASE [UBIQUINONE] 1 ALPHA SUBCOMPLEX SUBUNIT 9, MITOCHONDRIAL"/>
    <property type="match status" value="1"/>
</dbReference>
<proteinExistence type="predicted"/>